<dbReference type="EMBL" id="JBHSCX010000021">
    <property type="protein sequence ID" value="MFC4364135.1"/>
    <property type="molecule type" value="Genomic_DNA"/>
</dbReference>
<feature type="domain" description="Cytochrome b561 bacterial/Ni-hydrogenase" evidence="14">
    <location>
        <begin position="7"/>
        <end position="176"/>
    </location>
</feature>
<evidence type="ECO:0000256" key="3">
    <source>
        <dbReference type="ARBA" id="ARBA00022448"/>
    </source>
</evidence>
<keyword evidence="5" id="KW-0349">Heme</keyword>
<evidence type="ECO:0000313" key="15">
    <source>
        <dbReference type="EMBL" id="MFC4364135.1"/>
    </source>
</evidence>
<evidence type="ECO:0000256" key="11">
    <source>
        <dbReference type="ARBA" id="ARBA00023136"/>
    </source>
</evidence>
<keyword evidence="4" id="KW-1003">Cell membrane</keyword>
<comment type="cofactor">
    <cofactor evidence="1">
        <name>heme b</name>
        <dbReference type="ChEBI" id="CHEBI:60344"/>
    </cofactor>
</comment>
<comment type="caution">
    <text evidence="15">The sequence shown here is derived from an EMBL/GenBank/DDBJ whole genome shotgun (WGS) entry which is preliminary data.</text>
</comment>
<dbReference type="InterPro" id="IPR052168">
    <property type="entry name" value="Cytochrome_b561_oxidase"/>
</dbReference>
<dbReference type="Gene3D" id="1.20.950.20">
    <property type="entry name" value="Transmembrane di-heme cytochromes, Chain C"/>
    <property type="match status" value="2"/>
</dbReference>
<keyword evidence="9 13" id="KW-1133">Transmembrane helix</keyword>
<evidence type="ECO:0000256" key="7">
    <source>
        <dbReference type="ARBA" id="ARBA00022723"/>
    </source>
</evidence>
<name>A0ABV8VAA5_9GAMM</name>
<dbReference type="RefSeq" id="WP_290262641.1">
    <property type="nucleotide sequence ID" value="NZ_JAUFQG010000004.1"/>
</dbReference>
<keyword evidence="11 13" id="KW-0472">Membrane</keyword>
<dbReference type="PANTHER" id="PTHR30529:SF1">
    <property type="entry name" value="CYTOCHROME B561 HOMOLOG 2"/>
    <property type="match status" value="1"/>
</dbReference>
<proteinExistence type="inferred from homology"/>
<feature type="transmembrane region" description="Helical" evidence="13">
    <location>
        <begin position="143"/>
        <end position="164"/>
    </location>
</feature>
<evidence type="ECO:0000256" key="1">
    <source>
        <dbReference type="ARBA" id="ARBA00001970"/>
    </source>
</evidence>
<keyword evidence="8" id="KW-0249">Electron transport</keyword>
<gene>
    <name evidence="15" type="ORF">ACFOX3_17595</name>
</gene>
<reference evidence="16" key="1">
    <citation type="journal article" date="2019" name="Int. J. Syst. Evol. Microbiol.">
        <title>The Global Catalogue of Microorganisms (GCM) 10K type strain sequencing project: providing services to taxonomists for standard genome sequencing and annotation.</title>
        <authorList>
            <consortium name="The Broad Institute Genomics Platform"/>
            <consortium name="The Broad Institute Genome Sequencing Center for Infectious Disease"/>
            <person name="Wu L."/>
            <person name="Ma J."/>
        </authorList>
    </citation>
    <scope>NUCLEOTIDE SEQUENCE [LARGE SCALE GENOMIC DNA]</scope>
    <source>
        <strain evidence="16">CECT 8570</strain>
    </source>
</reference>
<feature type="transmembrane region" description="Helical" evidence="13">
    <location>
        <begin position="12"/>
        <end position="33"/>
    </location>
</feature>
<keyword evidence="7" id="KW-0479">Metal-binding</keyword>
<evidence type="ECO:0000256" key="2">
    <source>
        <dbReference type="ARBA" id="ARBA00004651"/>
    </source>
</evidence>
<keyword evidence="6 13" id="KW-0812">Transmembrane</keyword>
<feature type="transmembrane region" description="Helical" evidence="13">
    <location>
        <begin position="93"/>
        <end position="116"/>
    </location>
</feature>
<comment type="similarity">
    <text evidence="12">Belongs to the cytochrome b561 family.</text>
</comment>
<keyword evidence="10" id="KW-0408">Iron</keyword>
<dbReference type="PANTHER" id="PTHR30529">
    <property type="entry name" value="CYTOCHROME B561"/>
    <property type="match status" value="1"/>
</dbReference>
<evidence type="ECO:0000256" key="8">
    <source>
        <dbReference type="ARBA" id="ARBA00022982"/>
    </source>
</evidence>
<comment type="subcellular location">
    <subcellularLocation>
        <location evidence="2">Cell membrane</location>
        <topology evidence="2">Multi-pass membrane protein</topology>
    </subcellularLocation>
</comment>
<evidence type="ECO:0000256" key="10">
    <source>
        <dbReference type="ARBA" id="ARBA00023004"/>
    </source>
</evidence>
<organism evidence="15 16">
    <name type="scientific">Simiduia curdlanivorans</name>
    <dbReference type="NCBI Taxonomy" id="1492769"/>
    <lineage>
        <taxon>Bacteria</taxon>
        <taxon>Pseudomonadati</taxon>
        <taxon>Pseudomonadota</taxon>
        <taxon>Gammaproteobacteria</taxon>
        <taxon>Cellvibrionales</taxon>
        <taxon>Cellvibrionaceae</taxon>
        <taxon>Simiduia</taxon>
    </lineage>
</organism>
<protein>
    <submittedName>
        <fullName evidence="15">Cytochrome b</fullName>
    </submittedName>
</protein>
<dbReference type="InterPro" id="IPR016174">
    <property type="entry name" value="Di-haem_cyt_TM"/>
</dbReference>
<evidence type="ECO:0000256" key="13">
    <source>
        <dbReference type="SAM" id="Phobius"/>
    </source>
</evidence>
<keyword evidence="16" id="KW-1185">Reference proteome</keyword>
<evidence type="ECO:0000256" key="12">
    <source>
        <dbReference type="ARBA" id="ARBA00037975"/>
    </source>
</evidence>
<evidence type="ECO:0000256" key="4">
    <source>
        <dbReference type="ARBA" id="ARBA00022475"/>
    </source>
</evidence>
<dbReference type="SUPFAM" id="SSF81342">
    <property type="entry name" value="Transmembrane di-heme cytochromes"/>
    <property type="match status" value="1"/>
</dbReference>
<keyword evidence="3" id="KW-0813">Transport</keyword>
<accession>A0ABV8VAA5</accession>
<evidence type="ECO:0000256" key="5">
    <source>
        <dbReference type="ARBA" id="ARBA00022617"/>
    </source>
</evidence>
<evidence type="ECO:0000259" key="14">
    <source>
        <dbReference type="Pfam" id="PF01292"/>
    </source>
</evidence>
<evidence type="ECO:0000313" key="16">
    <source>
        <dbReference type="Proteomes" id="UP001595840"/>
    </source>
</evidence>
<dbReference type="Pfam" id="PF01292">
    <property type="entry name" value="Ni_hydr_CYTB"/>
    <property type="match status" value="1"/>
</dbReference>
<dbReference type="Proteomes" id="UP001595840">
    <property type="component" value="Unassembled WGS sequence"/>
</dbReference>
<dbReference type="InterPro" id="IPR011577">
    <property type="entry name" value="Cyt_b561_bac/Ni-Hgenase"/>
</dbReference>
<evidence type="ECO:0000256" key="6">
    <source>
        <dbReference type="ARBA" id="ARBA00022692"/>
    </source>
</evidence>
<evidence type="ECO:0000256" key="9">
    <source>
        <dbReference type="ARBA" id="ARBA00022989"/>
    </source>
</evidence>
<feature type="transmembrane region" description="Helical" evidence="13">
    <location>
        <begin position="45"/>
        <end position="66"/>
    </location>
</feature>
<sequence length="176" mass="19740">MSTSTTYHRFSKLLHWLMAIMVFVLIGVGSYMSDLADDAPGRMDLILLHKASGFIFLWLVMIRLIWSKLTPAPALPSAFNSTEIKLTKATKHLLYLAMFLVPFSGWAMSNFSGYAVKFGNFSVPLVFEKSKSLAGIFHEIHEIAPWVLLALVAIHLAAVIYHKLEGGDKDILKRML</sequence>